<proteinExistence type="predicted"/>
<evidence type="ECO:0000256" key="2">
    <source>
        <dbReference type="ARBA" id="ARBA00022618"/>
    </source>
</evidence>
<dbReference type="Proteomes" id="UP000887458">
    <property type="component" value="Unassembled WGS sequence"/>
</dbReference>
<dbReference type="Pfam" id="PF12896">
    <property type="entry name" value="ANAPC4"/>
    <property type="match status" value="1"/>
</dbReference>
<keyword evidence="5" id="KW-0131">Cell cycle</keyword>
<keyword evidence="10" id="KW-1185">Reference proteome</keyword>
<feature type="region of interest" description="Disordered" evidence="6">
    <location>
        <begin position="1034"/>
        <end position="1073"/>
    </location>
</feature>
<evidence type="ECO:0000256" key="4">
    <source>
        <dbReference type="ARBA" id="ARBA00022786"/>
    </source>
</evidence>
<evidence type="ECO:0000259" key="8">
    <source>
        <dbReference type="Pfam" id="PF12896"/>
    </source>
</evidence>
<feature type="region of interest" description="Disordered" evidence="6">
    <location>
        <begin position="194"/>
        <end position="220"/>
    </location>
</feature>
<feature type="domain" description="Anaphase-promoting complex subunit 4 long" evidence="8">
    <location>
        <begin position="326"/>
        <end position="513"/>
    </location>
</feature>
<name>A0ABQ8J9C1_DERPT</name>
<reference evidence="9 10" key="2">
    <citation type="journal article" date="2022" name="Mol. Biol. Evol.">
        <title>Comparative Genomics Reveals Insights into the Divergent Evolution of Astigmatic Mites and Household Pest Adaptations.</title>
        <authorList>
            <person name="Xiong Q."/>
            <person name="Wan A.T."/>
            <person name="Liu X."/>
            <person name="Fung C.S."/>
            <person name="Xiao X."/>
            <person name="Malainual N."/>
            <person name="Hou J."/>
            <person name="Wang L."/>
            <person name="Wang M."/>
            <person name="Yang K.Y."/>
            <person name="Cui Y."/>
            <person name="Leung E.L."/>
            <person name="Nong W."/>
            <person name="Shin S.K."/>
            <person name="Au S.W."/>
            <person name="Jeong K.Y."/>
            <person name="Chew F.T."/>
            <person name="Hui J.H."/>
            <person name="Leung T.F."/>
            <person name="Tungtrongchitr A."/>
            <person name="Zhong N."/>
            <person name="Liu Z."/>
            <person name="Tsui S.K."/>
        </authorList>
    </citation>
    <scope>NUCLEOTIDE SEQUENCE [LARGE SCALE GENOMIC DNA]</scope>
    <source>
        <strain evidence="9">Derp</strain>
    </source>
</reference>
<organism evidence="9 10">
    <name type="scientific">Dermatophagoides pteronyssinus</name>
    <name type="common">European house dust mite</name>
    <dbReference type="NCBI Taxonomy" id="6956"/>
    <lineage>
        <taxon>Eukaryota</taxon>
        <taxon>Metazoa</taxon>
        <taxon>Ecdysozoa</taxon>
        <taxon>Arthropoda</taxon>
        <taxon>Chelicerata</taxon>
        <taxon>Arachnida</taxon>
        <taxon>Acari</taxon>
        <taxon>Acariformes</taxon>
        <taxon>Sarcoptiformes</taxon>
        <taxon>Astigmata</taxon>
        <taxon>Psoroptidia</taxon>
        <taxon>Analgoidea</taxon>
        <taxon>Pyroglyphidae</taxon>
        <taxon>Dermatophagoidinae</taxon>
        <taxon>Dermatophagoides</taxon>
    </lineage>
</organism>
<feature type="compositionally biased region" description="Acidic residues" evidence="6">
    <location>
        <begin position="1034"/>
        <end position="1049"/>
    </location>
</feature>
<dbReference type="InterPro" id="IPR024789">
    <property type="entry name" value="APC4"/>
</dbReference>
<dbReference type="EMBL" id="NJHN03000061">
    <property type="protein sequence ID" value="KAH9418983.1"/>
    <property type="molecule type" value="Genomic_DNA"/>
</dbReference>
<keyword evidence="2" id="KW-0132">Cell division</keyword>
<protein>
    <recommendedName>
        <fullName evidence="1">Anaphase-promoting complex subunit 4</fullName>
    </recommendedName>
</protein>
<dbReference type="SUPFAM" id="SSF82171">
    <property type="entry name" value="DPP6 N-terminal domain-like"/>
    <property type="match status" value="1"/>
</dbReference>
<feature type="domain" description="Anaphase-promoting complex subunit 4-like WD40" evidence="7">
    <location>
        <begin position="22"/>
        <end position="86"/>
    </location>
</feature>
<dbReference type="Pfam" id="PF12894">
    <property type="entry name" value="ANAPC4_WD40"/>
    <property type="match status" value="1"/>
</dbReference>
<dbReference type="InterPro" id="IPR024790">
    <property type="entry name" value="APC4_long_dom"/>
</dbReference>
<keyword evidence="3" id="KW-0498">Mitosis</keyword>
<gene>
    <name evidence="9" type="primary">ANAPC4_1</name>
    <name evidence="9" type="ORF">DERP_011078</name>
</gene>
<reference evidence="9 10" key="1">
    <citation type="journal article" date="2018" name="J. Allergy Clin. Immunol.">
        <title>High-quality assembly of Dermatophagoides pteronyssinus genome and transcriptome reveals a wide range of novel allergens.</title>
        <authorList>
            <person name="Liu X.Y."/>
            <person name="Yang K.Y."/>
            <person name="Wang M.Q."/>
            <person name="Kwok J.S."/>
            <person name="Zeng X."/>
            <person name="Yang Z."/>
            <person name="Xiao X.J."/>
            <person name="Lau C.P."/>
            <person name="Li Y."/>
            <person name="Huang Z.M."/>
            <person name="Ba J.G."/>
            <person name="Yim A.K."/>
            <person name="Ouyang C.Y."/>
            <person name="Ngai S.M."/>
            <person name="Chan T.F."/>
            <person name="Leung E.L."/>
            <person name="Liu L."/>
            <person name="Liu Z.G."/>
            <person name="Tsui S.K."/>
        </authorList>
    </citation>
    <scope>NUCLEOTIDE SEQUENCE [LARGE SCALE GENOMIC DNA]</scope>
    <source>
        <strain evidence="9">Derp</strain>
    </source>
</reference>
<feature type="compositionally biased region" description="Low complexity" evidence="6">
    <location>
        <begin position="1050"/>
        <end position="1059"/>
    </location>
</feature>
<keyword evidence="4" id="KW-0833">Ubl conjugation pathway</keyword>
<feature type="compositionally biased region" description="Polar residues" evidence="6">
    <location>
        <begin position="205"/>
        <end position="220"/>
    </location>
</feature>
<evidence type="ECO:0000259" key="7">
    <source>
        <dbReference type="Pfam" id="PF12894"/>
    </source>
</evidence>
<dbReference type="PANTHER" id="PTHR13260:SF0">
    <property type="entry name" value="ANAPHASE-PROMOTING COMPLEX SUBUNIT 4"/>
    <property type="match status" value="1"/>
</dbReference>
<dbReference type="PANTHER" id="PTHR13260">
    <property type="entry name" value="ANAPHASE PROMOTING COMPLEX SUBUNIT 4 APC4"/>
    <property type="match status" value="1"/>
</dbReference>
<evidence type="ECO:0000256" key="1">
    <source>
        <dbReference type="ARBA" id="ARBA00016067"/>
    </source>
</evidence>
<evidence type="ECO:0000256" key="6">
    <source>
        <dbReference type="SAM" id="MobiDB-lite"/>
    </source>
</evidence>
<sequence length="1073" mass="125715">MTNFRKVGERLLPHEVNHIRINPSMDIVALALSNSDIAINRLFSWQRVWSISKPKIPSNDSGEIIKIIDMVWSIDGKILAVAYNRPIDCENRSKKNSDLDSQTATKPEYVSSIVLYLIESNQRVCVHNLEYQINCLCWQVKSYCPDSESSTTMKAINIDDIKLPLDSINIPYVDLCICDEELLNYPFNVTTSGKSSVKSTGGGTYQSETSNRNKKFSSNLPPLTRLNRQDEFVSYDRMNLLQNKSINILTVGTEQNSILFYLFGYYQILNIDLKQFKIQNDNQRLNRIWISPDLNSIQVYFKNDHQDNQDNGGDGKCQSQLMLFETKLLGNLWKEIFLVNRIRLNIDLRMDNLRDKINEICSIWSDVIADIKSRLSNYQLVFENSAEPSPSSLTDEDETNRIELKLKDFIDMLIFGNISLNLERFLNDLNRKETSKLYHSFEQCLDDIYRLIITNLLNTLTQILSYLDNLRGMALNDFLFGDLGISIDNVNEFRREILWMMDKCNQLMTTLDNLKCKILAITRLIYKGIFMSQYSMEQQNEFEYSKYCDDHLLDIGRMTLQDFHLIMDFFNDNSFENGFEFHQIESILDSSNQESSSSTKIIEENDQKSKNIVDENIRNPYKSYLEEKHLKNFLQILNQGKNFEEMSFDDLLQLFSGILPTNDLMKFTDNLPSDDLETKKWFEMLINDTSNIDLFSENIPKNWSLLNHFERLNQIKQKLFNDSFDRMSKLQSKFIEKSNDKMMFDFHCPNFTEELYEIQPTSLDCHNVLNFHHHTSLNNDQKQQQQFDGYLYVCKFNDSMNEANNASTISIFRFHQPIHRDNHFDLLQFNLIGNCYQKEDCNCERKKIQFHIEDCQFYNSDWATMIITECHQQQQLQSIDNSDERINNRKQYLLQCRYSKMFDSFGDCIEKINNNNNNETRKTIKNHSWKIDLGSIMDRIWIDEPHKQQQQQSIQIDGTDFVINSTDDNGDGDETSETTIDSFFKLRLLNDNVMMMINNNKNYQQKSLSVSGNRNLACCCDTNGYRITTFEMDINEDDDDDGDGDDNQDQDQQQQQQQQCSNQIENQSIEMSN</sequence>
<feature type="compositionally biased region" description="Polar residues" evidence="6">
    <location>
        <begin position="1060"/>
        <end position="1073"/>
    </location>
</feature>
<evidence type="ECO:0000256" key="3">
    <source>
        <dbReference type="ARBA" id="ARBA00022776"/>
    </source>
</evidence>
<accession>A0ABQ8J9C1</accession>
<evidence type="ECO:0000256" key="5">
    <source>
        <dbReference type="ARBA" id="ARBA00023306"/>
    </source>
</evidence>
<evidence type="ECO:0000313" key="9">
    <source>
        <dbReference type="EMBL" id="KAH9418983.1"/>
    </source>
</evidence>
<evidence type="ECO:0000313" key="10">
    <source>
        <dbReference type="Proteomes" id="UP000887458"/>
    </source>
</evidence>
<comment type="caution">
    <text evidence="9">The sequence shown here is derived from an EMBL/GenBank/DDBJ whole genome shotgun (WGS) entry which is preliminary data.</text>
</comment>
<dbReference type="InterPro" id="IPR024977">
    <property type="entry name" value="Apc4-like_WD40_dom"/>
</dbReference>